<sequence>MLNRLKNLKIVKNLKQNLSPKLRWLMFAHDNSDKSSAEYIRMITGVEDLKSNSDELRLEAMVREQLKEEFPNIENMKSYELLVDAVMHNLKKKQLQATDNIDFS</sequence>
<proteinExistence type="predicted"/>
<reference evidence="1" key="2">
    <citation type="journal article" date="2021" name="PeerJ">
        <title>Extensive microbial diversity within the chicken gut microbiome revealed by metagenomics and culture.</title>
        <authorList>
            <person name="Gilroy R."/>
            <person name="Ravi A."/>
            <person name="Getino M."/>
            <person name="Pursley I."/>
            <person name="Horton D.L."/>
            <person name="Alikhan N.F."/>
            <person name="Baker D."/>
            <person name="Gharbi K."/>
            <person name="Hall N."/>
            <person name="Watson M."/>
            <person name="Adriaenssens E.M."/>
            <person name="Foster-Nyarko E."/>
            <person name="Jarju S."/>
            <person name="Secka A."/>
            <person name="Antonio M."/>
            <person name="Oren A."/>
            <person name="Chaudhuri R.R."/>
            <person name="La Ragione R."/>
            <person name="Hildebrand F."/>
            <person name="Pallen M.J."/>
        </authorList>
    </citation>
    <scope>NUCLEOTIDE SEQUENCE</scope>
    <source>
        <strain evidence="1">CHK152-2994</strain>
    </source>
</reference>
<reference evidence="1" key="1">
    <citation type="submission" date="2020-10" db="EMBL/GenBank/DDBJ databases">
        <authorList>
            <person name="Gilroy R."/>
        </authorList>
    </citation>
    <scope>NUCLEOTIDE SEQUENCE</scope>
    <source>
        <strain evidence="1">CHK152-2994</strain>
    </source>
</reference>
<evidence type="ECO:0000313" key="2">
    <source>
        <dbReference type="Proteomes" id="UP000824139"/>
    </source>
</evidence>
<dbReference type="EMBL" id="DVJO01000085">
    <property type="protein sequence ID" value="HIS82728.1"/>
    <property type="molecule type" value="Genomic_DNA"/>
</dbReference>
<organism evidence="1 2">
    <name type="scientific">Candidatus Scatenecus faecavium</name>
    <dbReference type="NCBI Taxonomy" id="2840915"/>
    <lineage>
        <taxon>Bacteria</taxon>
        <taxon>Candidatus Scatenecus</taxon>
    </lineage>
</organism>
<protein>
    <submittedName>
        <fullName evidence="1">Uncharacterized protein</fullName>
    </submittedName>
</protein>
<dbReference type="AlphaFoldDB" id="A0A9D1FVK2"/>
<accession>A0A9D1FVK2</accession>
<gene>
    <name evidence="1" type="ORF">IAD41_03890</name>
</gene>
<dbReference type="Proteomes" id="UP000824139">
    <property type="component" value="Unassembled WGS sequence"/>
</dbReference>
<evidence type="ECO:0000313" key="1">
    <source>
        <dbReference type="EMBL" id="HIS82728.1"/>
    </source>
</evidence>
<name>A0A9D1FVK2_9BACT</name>
<comment type="caution">
    <text evidence="1">The sequence shown here is derived from an EMBL/GenBank/DDBJ whole genome shotgun (WGS) entry which is preliminary data.</text>
</comment>